<comment type="subcellular location">
    <subcellularLocation>
        <location evidence="1 6">Cytoplasm</location>
        <location evidence="1 6">Nucleoid</location>
    </subcellularLocation>
</comment>
<dbReference type="PANTHER" id="PTHR38103">
    <property type="entry name" value="RECOMBINATION-ASSOCIATED PROTEIN RDGC"/>
    <property type="match status" value="1"/>
</dbReference>
<accession>A0AA37S7A2</accession>
<dbReference type="AlphaFoldDB" id="A0AA37S7A2"/>
<keyword evidence="4 6" id="KW-0963">Cytoplasm</keyword>
<name>A0AA37S7A2_9GAMM</name>
<dbReference type="NCBIfam" id="NF001464">
    <property type="entry name" value="PRK00321.1-5"/>
    <property type="match status" value="1"/>
</dbReference>
<reference evidence="7" key="2">
    <citation type="submission" date="2023-01" db="EMBL/GenBank/DDBJ databases">
        <title>Draft genome sequence of Pseudoalteromonas tetraodonis strain NBRC 103034.</title>
        <authorList>
            <person name="Sun Q."/>
            <person name="Mori K."/>
        </authorList>
    </citation>
    <scope>NUCLEOTIDE SEQUENCE</scope>
    <source>
        <strain evidence="7">NBRC 103034</strain>
    </source>
</reference>
<dbReference type="Proteomes" id="UP001161408">
    <property type="component" value="Unassembled WGS sequence"/>
</dbReference>
<comment type="function">
    <text evidence="6">May be involved in recombination.</text>
</comment>
<dbReference type="GO" id="GO:0043590">
    <property type="term" value="C:bacterial nucleoid"/>
    <property type="evidence" value="ECO:0007669"/>
    <property type="project" value="TreeGrafter"/>
</dbReference>
<evidence type="ECO:0000256" key="6">
    <source>
        <dbReference type="HAMAP-Rule" id="MF_00194"/>
    </source>
</evidence>
<dbReference type="InterPro" id="IPR007476">
    <property type="entry name" value="RdgC"/>
</dbReference>
<evidence type="ECO:0000313" key="7">
    <source>
        <dbReference type="EMBL" id="GLQ04755.1"/>
    </source>
</evidence>
<evidence type="ECO:0000256" key="4">
    <source>
        <dbReference type="ARBA" id="ARBA00022490"/>
    </source>
</evidence>
<dbReference type="GO" id="GO:0005737">
    <property type="term" value="C:cytoplasm"/>
    <property type="evidence" value="ECO:0007669"/>
    <property type="project" value="UniProtKB-UniRule"/>
</dbReference>
<reference evidence="7" key="1">
    <citation type="journal article" date="2014" name="Int. J. Syst. Evol. Microbiol.">
        <title>Complete genome sequence of Corynebacterium casei LMG S-19264T (=DSM 44701T), isolated from a smear-ripened cheese.</title>
        <authorList>
            <consortium name="US DOE Joint Genome Institute (JGI-PGF)"/>
            <person name="Walter F."/>
            <person name="Albersmeier A."/>
            <person name="Kalinowski J."/>
            <person name="Ruckert C."/>
        </authorList>
    </citation>
    <scope>NUCLEOTIDE SEQUENCE</scope>
    <source>
        <strain evidence="7">NBRC 103034</strain>
    </source>
</reference>
<dbReference type="Pfam" id="PF04381">
    <property type="entry name" value="RdgC"/>
    <property type="match status" value="1"/>
</dbReference>
<protein>
    <recommendedName>
        <fullName evidence="3 6">Recombination-associated protein RdgC</fullName>
    </recommendedName>
</protein>
<dbReference type="GO" id="GO:0006310">
    <property type="term" value="P:DNA recombination"/>
    <property type="evidence" value="ECO:0007669"/>
    <property type="project" value="UniProtKB-UniRule"/>
</dbReference>
<keyword evidence="5 6" id="KW-0233">DNA recombination</keyword>
<keyword evidence="8" id="KW-1185">Reference proteome</keyword>
<organism evidence="7 8">
    <name type="scientific">Pseudoalteromonas tetraodonis GFC</name>
    <dbReference type="NCBI Taxonomy" id="1315271"/>
    <lineage>
        <taxon>Bacteria</taxon>
        <taxon>Pseudomonadati</taxon>
        <taxon>Pseudomonadota</taxon>
        <taxon>Gammaproteobacteria</taxon>
        <taxon>Alteromonadales</taxon>
        <taxon>Pseudoalteromonadaceae</taxon>
        <taxon>Pseudoalteromonas</taxon>
    </lineage>
</organism>
<evidence type="ECO:0000313" key="8">
    <source>
        <dbReference type="Proteomes" id="UP001161408"/>
    </source>
</evidence>
<gene>
    <name evidence="6 7" type="primary">rdgC</name>
    <name evidence="7" type="ORF">GCM10007914_36360</name>
</gene>
<evidence type="ECO:0000256" key="5">
    <source>
        <dbReference type="ARBA" id="ARBA00023172"/>
    </source>
</evidence>
<dbReference type="EMBL" id="BSNE01000028">
    <property type="protein sequence ID" value="GLQ04755.1"/>
    <property type="molecule type" value="Genomic_DNA"/>
</dbReference>
<evidence type="ECO:0000256" key="3">
    <source>
        <dbReference type="ARBA" id="ARBA00022296"/>
    </source>
</evidence>
<dbReference type="GO" id="GO:0000018">
    <property type="term" value="P:regulation of DNA recombination"/>
    <property type="evidence" value="ECO:0007669"/>
    <property type="project" value="TreeGrafter"/>
</dbReference>
<evidence type="ECO:0000256" key="2">
    <source>
        <dbReference type="ARBA" id="ARBA00008657"/>
    </source>
</evidence>
<comment type="caution">
    <text evidence="7">The sequence shown here is derived from an EMBL/GenBank/DDBJ whole genome shotgun (WGS) entry which is preliminary data.</text>
</comment>
<dbReference type="PANTHER" id="PTHR38103:SF1">
    <property type="entry name" value="RECOMBINATION-ASSOCIATED PROTEIN RDGC"/>
    <property type="match status" value="1"/>
</dbReference>
<sequence>MDHSPMWFSNLICYRFKQDVSYTQEDFDKALEQDLFRPCTGQELATFGWTKAFGKHGETLSHFSQKSILVCAKREEKVLPASVINELVAEKVDQIEAEENRPVKKKEKDELKENILHTLLPQAFKKSSLQFAFIDQENGWVVVNSASFNKAEELLALLRKSLGTLPVVPAFANYDLDVFLTDWLTNFSTPEGFAIGSDAELEEADDSGAQVKLKGHDLSCDEVKSHLESGKRVTKLALDWQERVKFMLQNDGSIKRLSYSETLKEENADIPKEDMAVKLDADFILASEEIKQLLEELTQGLGDADDLA</sequence>
<comment type="similarity">
    <text evidence="2 6">Belongs to the RdgC family.</text>
</comment>
<evidence type="ECO:0000256" key="1">
    <source>
        <dbReference type="ARBA" id="ARBA00004453"/>
    </source>
</evidence>
<dbReference type="NCBIfam" id="NF001462">
    <property type="entry name" value="PRK00321.1-3"/>
    <property type="match status" value="1"/>
</dbReference>
<dbReference type="GO" id="GO:0003690">
    <property type="term" value="F:double-stranded DNA binding"/>
    <property type="evidence" value="ECO:0007669"/>
    <property type="project" value="TreeGrafter"/>
</dbReference>
<dbReference type="HAMAP" id="MF_00194">
    <property type="entry name" value="RdgC"/>
    <property type="match status" value="1"/>
</dbReference>
<proteinExistence type="inferred from homology"/>